<dbReference type="AlphaFoldDB" id="A0A2P2NL39"/>
<sequence>MFIFWSGRVILALHLDKIVNSFVNSLKDNYKFYTTNHQYIT</sequence>
<organism evidence="1">
    <name type="scientific">Rhizophora mucronata</name>
    <name type="common">Asiatic mangrove</name>
    <dbReference type="NCBI Taxonomy" id="61149"/>
    <lineage>
        <taxon>Eukaryota</taxon>
        <taxon>Viridiplantae</taxon>
        <taxon>Streptophyta</taxon>
        <taxon>Embryophyta</taxon>
        <taxon>Tracheophyta</taxon>
        <taxon>Spermatophyta</taxon>
        <taxon>Magnoliopsida</taxon>
        <taxon>eudicotyledons</taxon>
        <taxon>Gunneridae</taxon>
        <taxon>Pentapetalae</taxon>
        <taxon>rosids</taxon>
        <taxon>fabids</taxon>
        <taxon>Malpighiales</taxon>
        <taxon>Rhizophoraceae</taxon>
        <taxon>Rhizophora</taxon>
    </lineage>
</organism>
<accession>A0A2P2NL39</accession>
<name>A0A2P2NL39_RHIMU</name>
<protein>
    <submittedName>
        <fullName evidence="1">Uncharacterized protein</fullName>
    </submittedName>
</protein>
<evidence type="ECO:0000313" key="1">
    <source>
        <dbReference type="EMBL" id="MBX43197.1"/>
    </source>
</evidence>
<dbReference type="EMBL" id="GGEC01062713">
    <property type="protein sequence ID" value="MBX43197.1"/>
    <property type="molecule type" value="Transcribed_RNA"/>
</dbReference>
<proteinExistence type="predicted"/>
<reference evidence="1" key="1">
    <citation type="submission" date="2018-02" db="EMBL/GenBank/DDBJ databases">
        <title>Rhizophora mucronata_Transcriptome.</title>
        <authorList>
            <person name="Meera S.P."/>
            <person name="Sreeshan A."/>
            <person name="Augustine A."/>
        </authorList>
    </citation>
    <scope>NUCLEOTIDE SEQUENCE</scope>
    <source>
        <tissue evidence="1">Leaf</tissue>
    </source>
</reference>